<dbReference type="InterPro" id="IPR051611">
    <property type="entry name" value="ECF_transporter_component"/>
</dbReference>
<keyword evidence="6 7" id="KW-0472">Membrane</keyword>
<dbReference type="GO" id="GO:0005886">
    <property type="term" value="C:plasma membrane"/>
    <property type="evidence" value="ECO:0007669"/>
    <property type="project" value="UniProtKB-ARBA"/>
</dbReference>
<comment type="caution">
    <text evidence="8">The sequence shown here is derived from an EMBL/GenBank/DDBJ whole genome shotgun (WGS) entry which is preliminary data.</text>
</comment>
<dbReference type="AlphaFoldDB" id="A0A4Q1HC95"/>
<dbReference type="RefSeq" id="WP_129154341.1">
    <property type="nucleotide sequence ID" value="NZ_JBHSDO010000011.1"/>
</dbReference>
<dbReference type="OrthoDB" id="8635523at2"/>
<evidence type="ECO:0000256" key="4">
    <source>
        <dbReference type="ARBA" id="ARBA00022692"/>
    </source>
</evidence>
<evidence type="ECO:0000256" key="6">
    <source>
        <dbReference type="ARBA" id="ARBA00023136"/>
    </source>
</evidence>
<dbReference type="InterPro" id="IPR003339">
    <property type="entry name" value="ABC/ECF_trnsptr_transmembrane"/>
</dbReference>
<organism evidence="8 9">
    <name type="scientific">Achromobacter aloeverae</name>
    <dbReference type="NCBI Taxonomy" id="1750518"/>
    <lineage>
        <taxon>Bacteria</taxon>
        <taxon>Pseudomonadati</taxon>
        <taxon>Pseudomonadota</taxon>
        <taxon>Betaproteobacteria</taxon>
        <taxon>Burkholderiales</taxon>
        <taxon>Alcaligenaceae</taxon>
        <taxon>Achromobacter</taxon>
    </lineage>
</organism>
<keyword evidence="5 7" id="KW-1133">Transmembrane helix</keyword>
<feature type="transmembrane region" description="Helical" evidence="7">
    <location>
        <begin position="12"/>
        <end position="34"/>
    </location>
</feature>
<keyword evidence="9" id="KW-1185">Reference proteome</keyword>
<name>A0A4Q1HC95_9BURK</name>
<evidence type="ECO:0000256" key="2">
    <source>
        <dbReference type="ARBA" id="ARBA00008564"/>
    </source>
</evidence>
<dbReference type="Proteomes" id="UP000290849">
    <property type="component" value="Unassembled WGS sequence"/>
</dbReference>
<protein>
    <submittedName>
        <fullName evidence="8">Cobalt ABC transporter</fullName>
    </submittedName>
</protein>
<dbReference type="EMBL" id="PYAL01000011">
    <property type="protein sequence ID" value="RXN82740.1"/>
    <property type="molecule type" value="Genomic_DNA"/>
</dbReference>
<reference evidence="8 9" key="1">
    <citation type="journal article" date="2017" name="Int. J. Syst. Evol. Microbiol.">
        <title>Achromobacter aloeverae sp. nov., isolated from the root of Aloe vera (L.) Burm.f.</title>
        <authorList>
            <person name="Kuncharoen N."/>
            <person name="Muramatsu Y."/>
            <person name="Shibata C."/>
            <person name="Kamakura Y."/>
            <person name="Nakagawa Y."/>
            <person name="Tanasupawat S."/>
        </authorList>
    </citation>
    <scope>NUCLEOTIDE SEQUENCE [LARGE SCALE GENOMIC DNA]</scope>
    <source>
        <strain evidence="8 9">AVA-1</strain>
    </source>
</reference>
<evidence type="ECO:0000256" key="1">
    <source>
        <dbReference type="ARBA" id="ARBA00004141"/>
    </source>
</evidence>
<keyword evidence="4 7" id="KW-0812">Transmembrane</keyword>
<comment type="subcellular location">
    <subcellularLocation>
        <location evidence="1">Membrane</location>
        <topology evidence="1">Multi-pass membrane protein</topology>
    </subcellularLocation>
</comment>
<evidence type="ECO:0000313" key="8">
    <source>
        <dbReference type="EMBL" id="RXN82740.1"/>
    </source>
</evidence>
<evidence type="ECO:0000313" key="9">
    <source>
        <dbReference type="Proteomes" id="UP000290849"/>
    </source>
</evidence>
<comment type="similarity">
    <text evidence="2">Belongs to the CbiQ family.</text>
</comment>
<feature type="transmembrane region" description="Helical" evidence="7">
    <location>
        <begin position="40"/>
        <end position="57"/>
    </location>
</feature>
<dbReference type="PANTHER" id="PTHR34857:SF2">
    <property type="entry name" value="SLL0384 PROTEIN"/>
    <property type="match status" value="1"/>
</dbReference>
<accession>A0A4Q1HC95</accession>
<proteinExistence type="inferred from homology"/>
<sequence length="198" mass="21302">MMEPLYQDGQGLLHRLPAWLKLGGLVTAGSALFLVHRLDALAVAFAAAALLLASTGVRPATLWRHVRGMLLILVVLAAFTCYFNGYAAAAEMVTRVATLVALALAVTMSTRTAALIEVCEQVLRPLERLGLVDASRAALALALTLRFVPEIWRNYQEIREAQAARGLGSHPLAVVVPLLVRTLKRAEEVADAIDARDG</sequence>
<feature type="transmembrane region" description="Helical" evidence="7">
    <location>
        <begin position="69"/>
        <end position="90"/>
    </location>
</feature>
<evidence type="ECO:0000256" key="3">
    <source>
        <dbReference type="ARBA" id="ARBA00022475"/>
    </source>
</evidence>
<evidence type="ECO:0000256" key="5">
    <source>
        <dbReference type="ARBA" id="ARBA00022989"/>
    </source>
</evidence>
<evidence type="ECO:0000256" key="7">
    <source>
        <dbReference type="SAM" id="Phobius"/>
    </source>
</evidence>
<keyword evidence="3" id="KW-1003">Cell membrane</keyword>
<dbReference type="Pfam" id="PF02361">
    <property type="entry name" value="CbiQ"/>
    <property type="match status" value="1"/>
</dbReference>
<dbReference type="CDD" id="cd16914">
    <property type="entry name" value="EcfT"/>
    <property type="match status" value="1"/>
</dbReference>
<dbReference type="PANTHER" id="PTHR34857">
    <property type="entry name" value="SLL0384 PROTEIN"/>
    <property type="match status" value="1"/>
</dbReference>
<gene>
    <name evidence="8" type="ORF">C7R54_28585</name>
</gene>